<feature type="signal peptide" evidence="1">
    <location>
        <begin position="1"/>
        <end position="17"/>
    </location>
</feature>
<evidence type="ECO:0000313" key="3">
    <source>
        <dbReference type="Proteomes" id="UP000249619"/>
    </source>
</evidence>
<sequence length="527" mass="57189">MRNFLLAASAFSGLTSALPQMINIEAAEAVPTPTVLGPKVDEAAALPVSYNPAAAAESVTAVVAKNGAETKKRDVCEPQPGGFTQNPGDGSVNAYLDDESELRVAARAAEAPQGYTESFKDLTASTEQIGYLTYKNIESTKEYDVQACADFCDSENYCLGFNIYYERDPADDCNDAMPQTNLKCSIYGYPVSKQSATNQGQFRGDFQVVITGSNGYSKLDGSMCKPAGRVADFNAPVDLKAAINAPLIQKDGKDYDTYNGMRLFNTNPYDPSLCAAACEAQTEFDKQHIVDADGNYKPCNFFTSYVLTKNGVPLGTYCALYTQEWTKEYAVNTGYYYGDDVYKVICAAGYTASTIDDGNRPCPIDTIGTRQLSVFLPTNPHNQLLSSFTLPPFKPTSPPPLTNHTHIPNRKTKTVSTQPTIVLIPGSFCVKEAYDPLVEPLRRTISQLTSHALDLRRDGCLSQPDPAATAAVCCNNLAPEAGIAQVRKMGKHFGTCFGDVLTHAWYEDVPVSRFFAAADKLVVPEVQ</sequence>
<dbReference type="AlphaFoldDB" id="A0A364MSU5"/>
<keyword evidence="3" id="KW-1185">Reference proteome</keyword>
<dbReference type="PANTHER" id="PTHR36578:SF1">
    <property type="entry name" value="APPLE DOMAIN-CONTAINING PROTEIN"/>
    <property type="match status" value="1"/>
</dbReference>
<dbReference type="STRING" id="183478.A0A364MSU5"/>
<dbReference type="PANTHER" id="PTHR36578">
    <property type="entry name" value="CHROMOSOME 15, WHOLE GENOME SHOTGUN SEQUENCE"/>
    <property type="match status" value="1"/>
</dbReference>
<evidence type="ECO:0008006" key="4">
    <source>
        <dbReference type="Google" id="ProtNLM"/>
    </source>
</evidence>
<proteinExistence type="predicted"/>
<name>A0A364MSU5_STELY</name>
<feature type="chain" id="PRO_5016653311" description="Carbohydrate-binding-like protein" evidence="1">
    <location>
        <begin position="18"/>
        <end position="527"/>
    </location>
</feature>
<gene>
    <name evidence="2" type="ORF">DDE83_008562</name>
</gene>
<keyword evidence="1" id="KW-0732">Signal</keyword>
<reference evidence="3" key="1">
    <citation type="submission" date="2018-05" db="EMBL/GenBank/DDBJ databases">
        <title>Draft genome sequence of Stemphylium lycopersici strain CIDEFI 213.</title>
        <authorList>
            <person name="Medina R."/>
            <person name="Franco M.E.E."/>
            <person name="Lucentini C.G."/>
            <person name="Saparrat M.C.N."/>
            <person name="Balatti P.A."/>
        </authorList>
    </citation>
    <scope>NUCLEOTIDE SEQUENCE [LARGE SCALE GENOMIC DNA]</scope>
    <source>
        <strain evidence="3">CIDEFI 213</strain>
    </source>
</reference>
<accession>A0A364MSU5</accession>
<dbReference type="EMBL" id="QGDH01000214">
    <property type="protein sequence ID" value="RAR02465.1"/>
    <property type="molecule type" value="Genomic_DNA"/>
</dbReference>
<organism evidence="2 3">
    <name type="scientific">Stemphylium lycopersici</name>
    <name type="common">Tomato gray leaf spot disease fungus</name>
    <name type="synonym">Thyrospora lycopersici</name>
    <dbReference type="NCBI Taxonomy" id="183478"/>
    <lineage>
        <taxon>Eukaryota</taxon>
        <taxon>Fungi</taxon>
        <taxon>Dikarya</taxon>
        <taxon>Ascomycota</taxon>
        <taxon>Pezizomycotina</taxon>
        <taxon>Dothideomycetes</taxon>
        <taxon>Pleosporomycetidae</taxon>
        <taxon>Pleosporales</taxon>
        <taxon>Pleosporineae</taxon>
        <taxon>Pleosporaceae</taxon>
        <taxon>Stemphylium</taxon>
    </lineage>
</organism>
<evidence type="ECO:0000313" key="2">
    <source>
        <dbReference type="EMBL" id="RAR02465.1"/>
    </source>
</evidence>
<comment type="caution">
    <text evidence="2">The sequence shown here is derived from an EMBL/GenBank/DDBJ whole genome shotgun (WGS) entry which is preliminary data.</text>
</comment>
<dbReference type="Proteomes" id="UP000249619">
    <property type="component" value="Unassembled WGS sequence"/>
</dbReference>
<evidence type="ECO:0000256" key="1">
    <source>
        <dbReference type="SAM" id="SignalP"/>
    </source>
</evidence>
<protein>
    <recommendedName>
        <fullName evidence="4">Carbohydrate-binding-like protein</fullName>
    </recommendedName>
</protein>